<dbReference type="EMBL" id="JAUSQU010000001">
    <property type="protein sequence ID" value="MDP9841530.1"/>
    <property type="molecule type" value="Genomic_DNA"/>
</dbReference>
<organism evidence="1 2">
    <name type="scientific">Streptosporangium lutulentum</name>
    <dbReference type="NCBI Taxonomy" id="1461250"/>
    <lineage>
        <taxon>Bacteria</taxon>
        <taxon>Bacillati</taxon>
        <taxon>Actinomycetota</taxon>
        <taxon>Actinomycetes</taxon>
        <taxon>Streptosporangiales</taxon>
        <taxon>Streptosporangiaceae</taxon>
        <taxon>Streptosporangium</taxon>
    </lineage>
</organism>
<proteinExistence type="predicted"/>
<name>A0ABT9Q471_9ACTN</name>
<gene>
    <name evidence="1" type="ORF">J2853_000741</name>
</gene>
<sequence length="34" mass="3519">MSLSSLACRKGHPTDVRKASVIISAGCLRHAVPG</sequence>
<evidence type="ECO:0000313" key="1">
    <source>
        <dbReference type="EMBL" id="MDP9841530.1"/>
    </source>
</evidence>
<keyword evidence="2" id="KW-1185">Reference proteome</keyword>
<reference evidence="1 2" key="1">
    <citation type="submission" date="2023-07" db="EMBL/GenBank/DDBJ databases">
        <title>Sequencing the genomes of 1000 actinobacteria strains.</title>
        <authorList>
            <person name="Klenk H.-P."/>
        </authorList>
    </citation>
    <scope>NUCLEOTIDE SEQUENCE [LARGE SCALE GENOMIC DNA]</scope>
    <source>
        <strain evidence="1 2">DSM 46740</strain>
    </source>
</reference>
<protein>
    <submittedName>
        <fullName evidence="1">Uncharacterized protein</fullName>
    </submittedName>
</protein>
<comment type="caution">
    <text evidence="1">The sequence shown here is derived from an EMBL/GenBank/DDBJ whole genome shotgun (WGS) entry which is preliminary data.</text>
</comment>
<accession>A0ABT9Q471</accession>
<dbReference type="Proteomes" id="UP001225356">
    <property type="component" value="Unassembled WGS sequence"/>
</dbReference>
<evidence type="ECO:0000313" key="2">
    <source>
        <dbReference type="Proteomes" id="UP001225356"/>
    </source>
</evidence>